<evidence type="ECO:0000313" key="2">
    <source>
        <dbReference type="EMBL" id="SKA06297.1"/>
    </source>
</evidence>
<accession>A0A1T4QRR3</accession>
<feature type="transmembrane region" description="Helical" evidence="1">
    <location>
        <begin position="27"/>
        <end position="43"/>
    </location>
</feature>
<proteinExistence type="predicted"/>
<gene>
    <name evidence="2" type="ORF">SAMN02745174_02421</name>
</gene>
<dbReference type="EMBL" id="FUWX01000029">
    <property type="protein sequence ID" value="SKA06297.1"/>
    <property type="molecule type" value="Genomic_DNA"/>
</dbReference>
<dbReference type="RefSeq" id="WP_078694845.1">
    <property type="nucleotide sequence ID" value="NZ_FUWX01000029.1"/>
</dbReference>
<protein>
    <submittedName>
        <fullName evidence="2">Uncharacterized protein</fullName>
    </submittedName>
</protein>
<keyword evidence="1" id="KW-1133">Transmembrane helix</keyword>
<reference evidence="2 3" key="1">
    <citation type="submission" date="2017-02" db="EMBL/GenBank/DDBJ databases">
        <authorList>
            <person name="Peterson S.W."/>
        </authorList>
    </citation>
    <scope>NUCLEOTIDE SEQUENCE [LARGE SCALE GENOMIC DNA]</scope>
    <source>
        <strain evidence="2 3">ATCC 700028</strain>
    </source>
</reference>
<keyword evidence="1" id="KW-0812">Transmembrane</keyword>
<dbReference type="AlphaFoldDB" id="A0A1T4QRR3"/>
<organism evidence="2 3">
    <name type="scientific">Cetobacterium ceti</name>
    <dbReference type="NCBI Taxonomy" id="180163"/>
    <lineage>
        <taxon>Bacteria</taxon>
        <taxon>Fusobacteriati</taxon>
        <taxon>Fusobacteriota</taxon>
        <taxon>Fusobacteriia</taxon>
        <taxon>Fusobacteriales</taxon>
        <taxon>Fusobacteriaceae</taxon>
        <taxon>Cetobacterium</taxon>
    </lineage>
</organism>
<dbReference type="STRING" id="180163.SAMN02745174_02421"/>
<evidence type="ECO:0000313" key="3">
    <source>
        <dbReference type="Proteomes" id="UP000191153"/>
    </source>
</evidence>
<keyword evidence="3" id="KW-1185">Reference proteome</keyword>
<evidence type="ECO:0000256" key="1">
    <source>
        <dbReference type="SAM" id="Phobius"/>
    </source>
</evidence>
<dbReference type="Proteomes" id="UP000191153">
    <property type="component" value="Unassembled WGS sequence"/>
</dbReference>
<feature type="transmembrane region" description="Helical" evidence="1">
    <location>
        <begin position="49"/>
        <end position="70"/>
    </location>
</feature>
<name>A0A1T4QRR3_9FUSO</name>
<sequence length="103" mass="12232">MIIARILTAFYILYFLRKTESLKNLKNMEKICIYLFLLLLIISDTQVKIFGYSFNFLLVGIIVVLFEVLLKNISFKTKYIFLKVYLAILFLLLLYRGGLWILH</sequence>
<keyword evidence="1" id="KW-0472">Membrane</keyword>
<feature type="transmembrane region" description="Helical" evidence="1">
    <location>
        <begin position="82"/>
        <end position="102"/>
    </location>
</feature>